<sequence length="63" mass="7365">ARYVRRRGGWLWSDKPLSGFGQIVKDRVAGECETNSYEIQDKVEICPWDILVQGDDDYRFRNG</sequence>
<proteinExistence type="predicted"/>
<dbReference type="EMBL" id="HACA01029960">
    <property type="protein sequence ID" value="CDW47321.1"/>
    <property type="molecule type" value="Transcribed_RNA"/>
</dbReference>
<accession>A0A0K2VBL1</accession>
<protein>
    <submittedName>
        <fullName evidence="1">Uncharacterized protein</fullName>
    </submittedName>
</protein>
<feature type="non-terminal residue" evidence="1">
    <location>
        <position position="1"/>
    </location>
</feature>
<name>A0A0K2VBL1_LEPSM</name>
<evidence type="ECO:0000313" key="1">
    <source>
        <dbReference type="EMBL" id="CDW47321.1"/>
    </source>
</evidence>
<dbReference type="AlphaFoldDB" id="A0A0K2VBL1"/>
<reference evidence="1" key="1">
    <citation type="submission" date="2014-05" db="EMBL/GenBank/DDBJ databases">
        <authorList>
            <person name="Chronopoulou M."/>
        </authorList>
    </citation>
    <scope>NUCLEOTIDE SEQUENCE</scope>
    <source>
        <tissue evidence="1">Whole organism</tissue>
    </source>
</reference>
<organism evidence="1">
    <name type="scientific">Lepeophtheirus salmonis</name>
    <name type="common">Salmon louse</name>
    <name type="synonym">Caligus salmonis</name>
    <dbReference type="NCBI Taxonomy" id="72036"/>
    <lineage>
        <taxon>Eukaryota</taxon>
        <taxon>Metazoa</taxon>
        <taxon>Ecdysozoa</taxon>
        <taxon>Arthropoda</taxon>
        <taxon>Crustacea</taxon>
        <taxon>Multicrustacea</taxon>
        <taxon>Hexanauplia</taxon>
        <taxon>Copepoda</taxon>
        <taxon>Siphonostomatoida</taxon>
        <taxon>Caligidae</taxon>
        <taxon>Lepeophtheirus</taxon>
    </lineage>
</organism>